<dbReference type="Proteomes" id="UP001107558">
    <property type="component" value="Chromosome 3"/>
</dbReference>
<dbReference type="Pfam" id="PF00106">
    <property type="entry name" value="adh_short"/>
    <property type="match status" value="1"/>
</dbReference>
<dbReference type="InterPro" id="IPR002347">
    <property type="entry name" value="SDR_fam"/>
</dbReference>
<evidence type="ECO:0000313" key="2">
    <source>
        <dbReference type="EMBL" id="KAG5671783.1"/>
    </source>
</evidence>
<accession>A0A9J6BPX7</accession>
<dbReference type="OrthoDB" id="191139at2759"/>
<name>A0A9J6BPX7_POLVA</name>
<evidence type="ECO:0000256" key="1">
    <source>
        <dbReference type="ARBA" id="ARBA00023002"/>
    </source>
</evidence>
<reference evidence="2" key="1">
    <citation type="submission" date="2021-03" db="EMBL/GenBank/DDBJ databases">
        <title>Chromosome level genome of the anhydrobiotic midge Polypedilum vanderplanki.</title>
        <authorList>
            <person name="Yoshida Y."/>
            <person name="Kikawada T."/>
            <person name="Gusev O."/>
        </authorList>
    </citation>
    <scope>NUCLEOTIDE SEQUENCE</scope>
    <source>
        <strain evidence="2">NIAS01</strain>
        <tissue evidence="2">Whole body or cell culture</tissue>
    </source>
</reference>
<dbReference type="EMBL" id="JADBJN010000003">
    <property type="protein sequence ID" value="KAG5671783.1"/>
    <property type="molecule type" value="Genomic_DNA"/>
</dbReference>
<protein>
    <submittedName>
        <fullName evidence="2">Uncharacterized protein</fullName>
    </submittedName>
</protein>
<sequence length="296" mass="32721">MNSSYTIRCGKYINDDAQIKDKIVIVTGCNTGIGKATALELAKRGGKIYFACRSESKAMEALNEIKQLSGNDNLHFLQLDLGSLDSIREFSKRFHELENRLDILVNNAGVLSPLVQTTDGFEANIGINHLGHFLLTNLLLDLLKASSPSRIIVVASKLHKIGSINREDFNSEKSFAGTWKSYANSKLCNLLFMRELSKRLEGTGVTINALCPGAVRTEAGRSLNPVMKFVLNQAMKVFYKSPELGCQTVLFLSVEPSIAKESGGYYVDCKKTEPSNNAKNDDDAKWLWNMSEQLTG</sequence>
<gene>
    <name evidence="2" type="ORF">PVAND_001960</name>
</gene>
<dbReference type="PANTHER" id="PTHR43157:SF31">
    <property type="entry name" value="PHOSPHATIDYLINOSITOL-GLYCAN BIOSYNTHESIS CLASS F PROTEIN"/>
    <property type="match status" value="1"/>
</dbReference>
<dbReference type="InterPro" id="IPR036291">
    <property type="entry name" value="NAD(P)-bd_dom_sf"/>
</dbReference>
<organism evidence="2 3">
    <name type="scientific">Polypedilum vanderplanki</name>
    <name type="common">Sleeping chironomid midge</name>
    <dbReference type="NCBI Taxonomy" id="319348"/>
    <lineage>
        <taxon>Eukaryota</taxon>
        <taxon>Metazoa</taxon>
        <taxon>Ecdysozoa</taxon>
        <taxon>Arthropoda</taxon>
        <taxon>Hexapoda</taxon>
        <taxon>Insecta</taxon>
        <taxon>Pterygota</taxon>
        <taxon>Neoptera</taxon>
        <taxon>Endopterygota</taxon>
        <taxon>Diptera</taxon>
        <taxon>Nematocera</taxon>
        <taxon>Chironomoidea</taxon>
        <taxon>Chironomidae</taxon>
        <taxon>Chironominae</taxon>
        <taxon>Polypedilum</taxon>
        <taxon>Polypedilum</taxon>
    </lineage>
</organism>
<keyword evidence="1" id="KW-0560">Oxidoreductase</keyword>
<proteinExistence type="predicted"/>
<dbReference type="SUPFAM" id="SSF51735">
    <property type="entry name" value="NAD(P)-binding Rossmann-fold domains"/>
    <property type="match status" value="1"/>
</dbReference>
<dbReference type="PANTHER" id="PTHR43157">
    <property type="entry name" value="PHOSPHATIDYLINOSITOL-GLYCAN BIOSYNTHESIS CLASS F PROTEIN-RELATED"/>
    <property type="match status" value="1"/>
</dbReference>
<dbReference type="Gene3D" id="3.40.50.720">
    <property type="entry name" value="NAD(P)-binding Rossmann-like Domain"/>
    <property type="match status" value="1"/>
</dbReference>
<dbReference type="GO" id="GO:0016491">
    <property type="term" value="F:oxidoreductase activity"/>
    <property type="evidence" value="ECO:0007669"/>
    <property type="project" value="UniProtKB-KW"/>
</dbReference>
<dbReference type="AlphaFoldDB" id="A0A9J6BPX7"/>
<keyword evidence="3" id="KW-1185">Reference proteome</keyword>
<comment type="caution">
    <text evidence="2">The sequence shown here is derived from an EMBL/GenBank/DDBJ whole genome shotgun (WGS) entry which is preliminary data.</text>
</comment>
<dbReference type="PRINTS" id="PR00081">
    <property type="entry name" value="GDHRDH"/>
</dbReference>
<evidence type="ECO:0000313" key="3">
    <source>
        <dbReference type="Proteomes" id="UP001107558"/>
    </source>
</evidence>